<dbReference type="CDD" id="cd01561">
    <property type="entry name" value="CBS_like"/>
    <property type="match status" value="1"/>
</dbReference>
<comment type="subcellular location">
    <subcellularLocation>
        <location evidence="2">Nucleus</location>
    </subcellularLocation>
</comment>
<evidence type="ECO:0000256" key="20">
    <source>
        <dbReference type="SAM" id="Phobius"/>
    </source>
</evidence>
<keyword evidence="6" id="KW-0547">Nucleotide-binding</keyword>
<keyword evidence="7" id="KW-0227">DNA damage</keyword>
<dbReference type="PROSITE" id="PS00901">
    <property type="entry name" value="CYS_SYNTHASE"/>
    <property type="match status" value="1"/>
</dbReference>
<keyword evidence="13" id="KW-0233">DNA recombination</keyword>
<keyword evidence="20" id="KW-0472">Membrane</keyword>
<evidence type="ECO:0000256" key="13">
    <source>
        <dbReference type="ARBA" id="ARBA00023172"/>
    </source>
</evidence>
<comment type="function">
    <text evidence="16">Hydro-lyase catalyzing the first step of the transsulfuration pathway, where the hydroxyl group of L-serine is displaced by L-homocysteine in a beta-replacement reaction to form L-cystathionine, the precursor of L-cysteine. This catabolic route allows the elimination of L-methionine and the toxic metabolite L-homocysteine. Also involved in the production of hydrogen sulfide, a gasotransmitter with signaling and cytoprotective effects on neurons.</text>
</comment>
<dbReference type="SUPFAM" id="SSF54631">
    <property type="entry name" value="CBS-domain pair"/>
    <property type="match status" value="1"/>
</dbReference>
<accession>G7YK97</accession>
<evidence type="ECO:0000256" key="14">
    <source>
        <dbReference type="ARBA" id="ARBA00023204"/>
    </source>
</evidence>
<organism evidence="22 23">
    <name type="scientific">Clonorchis sinensis</name>
    <name type="common">Chinese liver fluke</name>
    <dbReference type="NCBI Taxonomy" id="79923"/>
    <lineage>
        <taxon>Eukaryota</taxon>
        <taxon>Metazoa</taxon>
        <taxon>Spiralia</taxon>
        <taxon>Lophotrochozoa</taxon>
        <taxon>Platyhelminthes</taxon>
        <taxon>Trematoda</taxon>
        <taxon>Digenea</taxon>
        <taxon>Opisthorchiida</taxon>
        <taxon>Opisthorchiata</taxon>
        <taxon>Opisthorchiidae</taxon>
        <taxon>Clonorchis</taxon>
    </lineage>
</organism>
<evidence type="ECO:0000256" key="10">
    <source>
        <dbReference type="ARBA" id="ARBA00022840"/>
    </source>
</evidence>
<protein>
    <recommendedName>
        <fullName evidence="5">cystathionine beta-synthase</fullName>
        <ecNumber evidence="5">4.2.1.22</ecNumber>
    </recommendedName>
</protein>
<dbReference type="EMBL" id="DF143482">
    <property type="protein sequence ID" value="GAA53379.1"/>
    <property type="molecule type" value="Genomic_DNA"/>
</dbReference>
<evidence type="ECO:0000256" key="16">
    <source>
        <dbReference type="ARBA" id="ARBA00045425"/>
    </source>
</evidence>
<dbReference type="InterPro" id="IPR016194">
    <property type="entry name" value="SPOC-like_C_dom_sf"/>
</dbReference>
<gene>
    <name evidence="22" type="ORF">CLF_110105</name>
</gene>
<feature type="region of interest" description="Disordered" evidence="19">
    <location>
        <begin position="1658"/>
        <end position="1683"/>
    </location>
</feature>
<dbReference type="Pfam" id="PF00291">
    <property type="entry name" value="PALP"/>
    <property type="match status" value="1"/>
</dbReference>
<dbReference type="PANTHER" id="PTHR10314">
    <property type="entry name" value="CYSTATHIONINE BETA-SYNTHASE"/>
    <property type="match status" value="1"/>
</dbReference>
<reference evidence="22" key="1">
    <citation type="journal article" date="2011" name="Genome Biol.">
        <title>The draft genome of the carcinogenic human liver fluke Clonorchis sinensis.</title>
        <authorList>
            <person name="Wang X."/>
            <person name="Chen W."/>
            <person name="Huang Y."/>
            <person name="Sun J."/>
            <person name="Men J."/>
            <person name="Liu H."/>
            <person name="Luo F."/>
            <person name="Guo L."/>
            <person name="Lv X."/>
            <person name="Deng C."/>
            <person name="Zhou C."/>
            <person name="Fan Y."/>
            <person name="Li X."/>
            <person name="Huang L."/>
            <person name="Hu Y."/>
            <person name="Liang C."/>
            <person name="Hu X."/>
            <person name="Xu J."/>
            <person name="Yu X."/>
        </authorList>
    </citation>
    <scope>NUCLEOTIDE SEQUENCE [LARGE SCALE GENOMIC DNA]</scope>
    <source>
        <strain evidence="22">Henan</strain>
    </source>
</reference>
<dbReference type="PROSITE" id="PS51371">
    <property type="entry name" value="CBS"/>
    <property type="match status" value="1"/>
</dbReference>
<reference key="2">
    <citation type="submission" date="2011-10" db="EMBL/GenBank/DDBJ databases">
        <title>The genome and transcriptome sequence of Clonorchis sinensis provide insights into the carcinogenic liver fluke.</title>
        <authorList>
            <person name="Wang X."/>
            <person name="Huang Y."/>
            <person name="Chen W."/>
            <person name="Liu H."/>
            <person name="Guo L."/>
            <person name="Chen Y."/>
            <person name="Luo F."/>
            <person name="Zhou W."/>
            <person name="Sun J."/>
            <person name="Mao Q."/>
            <person name="Liang P."/>
            <person name="Zhou C."/>
            <person name="Tian Y."/>
            <person name="Men J."/>
            <person name="Lv X."/>
            <person name="Huang L."/>
            <person name="Zhou J."/>
            <person name="Hu Y."/>
            <person name="Li R."/>
            <person name="Zhang F."/>
            <person name="Lei H."/>
            <person name="Li X."/>
            <person name="Hu X."/>
            <person name="Liang C."/>
            <person name="Xu J."/>
            <person name="Wu Z."/>
            <person name="Yu X."/>
        </authorList>
    </citation>
    <scope>NUCLEOTIDE SEQUENCE</scope>
    <source>
        <strain>Henan</strain>
    </source>
</reference>
<evidence type="ECO:0000256" key="15">
    <source>
        <dbReference type="ARBA" id="ARBA00023242"/>
    </source>
</evidence>
<evidence type="ECO:0000256" key="17">
    <source>
        <dbReference type="ARBA" id="ARBA00047490"/>
    </source>
</evidence>
<dbReference type="Pfam" id="PF02735">
    <property type="entry name" value="Ku"/>
    <property type="match status" value="1"/>
</dbReference>
<evidence type="ECO:0000256" key="3">
    <source>
        <dbReference type="ARBA" id="ARBA00005003"/>
    </source>
</evidence>
<dbReference type="SUPFAM" id="SSF53686">
    <property type="entry name" value="Tryptophan synthase beta subunit-like PLP-dependent enzymes"/>
    <property type="match status" value="1"/>
</dbReference>
<dbReference type="SUPFAM" id="SSF100939">
    <property type="entry name" value="SPOC domain-like"/>
    <property type="match status" value="1"/>
</dbReference>
<dbReference type="Gene3D" id="3.40.50.410">
    <property type="entry name" value="von Willebrand factor, type A domain"/>
    <property type="match status" value="1"/>
</dbReference>
<feature type="domain" description="CBS" evidence="21">
    <location>
        <begin position="1426"/>
        <end position="1486"/>
    </location>
</feature>
<evidence type="ECO:0000256" key="4">
    <source>
        <dbReference type="ARBA" id="ARBA00007103"/>
    </source>
</evidence>
<proteinExistence type="inferred from homology"/>
<dbReference type="InterPro" id="IPR046342">
    <property type="entry name" value="CBS_dom_sf"/>
</dbReference>
<dbReference type="GO" id="GO:0004386">
    <property type="term" value="F:helicase activity"/>
    <property type="evidence" value="ECO:0007669"/>
    <property type="project" value="UniProtKB-KW"/>
</dbReference>
<keyword evidence="11" id="KW-0663">Pyridoxal phosphate</keyword>
<evidence type="ECO:0000256" key="9">
    <source>
        <dbReference type="ARBA" id="ARBA00022806"/>
    </source>
</evidence>
<name>G7YK97_CLOSI</name>
<dbReference type="InterPro" id="IPR036465">
    <property type="entry name" value="vWFA_dom_sf"/>
</dbReference>
<keyword evidence="15" id="KW-0539">Nucleus</keyword>
<evidence type="ECO:0000256" key="7">
    <source>
        <dbReference type="ARBA" id="ARBA00022763"/>
    </source>
</evidence>
<dbReference type="InterPro" id="IPR050214">
    <property type="entry name" value="Cys_Synth/Cystath_Beta-Synth"/>
</dbReference>
<evidence type="ECO:0000256" key="8">
    <source>
        <dbReference type="ARBA" id="ARBA00022801"/>
    </source>
</evidence>
<dbReference type="GO" id="GO:0006303">
    <property type="term" value="P:double-strand break repair via nonhomologous end joining"/>
    <property type="evidence" value="ECO:0007669"/>
    <property type="project" value="InterPro"/>
</dbReference>
<dbReference type="InterPro" id="IPR000644">
    <property type="entry name" value="CBS_dom"/>
</dbReference>
<keyword evidence="20" id="KW-0812">Transmembrane</keyword>
<keyword evidence="10" id="KW-0067">ATP-binding</keyword>
<evidence type="ECO:0000256" key="18">
    <source>
        <dbReference type="PROSITE-ProRule" id="PRU00703"/>
    </source>
</evidence>
<dbReference type="InterPro" id="IPR036052">
    <property type="entry name" value="TrpB-like_PALP_sf"/>
</dbReference>
<evidence type="ECO:0000256" key="2">
    <source>
        <dbReference type="ARBA" id="ARBA00004123"/>
    </source>
</evidence>
<dbReference type="Gene3D" id="3.40.50.1100">
    <property type="match status" value="2"/>
</dbReference>
<comment type="catalytic activity">
    <reaction evidence="17">
        <text>L-homocysteine + L-serine = L,L-cystathionine + H2O</text>
        <dbReference type="Rhea" id="RHEA:10112"/>
        <dbReference type="ChEBI" id="CHEBI:15377"/>
        <dbReference type="ChEBI" id="CHEBI:33384"/>
        <dbReference type="ChEBI" id="CHEBI:58161"/>
        <dbReference type="ChEBI" id="CHEBI:58199"/>
        <dbReference type="EC" id="4.2.1.22"/>
    </reaction>
</comment>
<sequence length="1905" mass="214177">MPSCEVQQFVGDEFCHSTTAGSVDRLCRAGAAQLDFIVADDMPSVLANLRERPPPRASDALRKRLNRVVDKLQGLKTRRATDIFKRLIVQKQILLRRGSKSATDCLPLVVEDTTPQPTRRSWDTDLGFCVLCDRPTITGDPRVNYLIEFDKLPTKAVLGRKFPSRKCRTTFPPDITGEYPVGRSYVLRVLDAKLEELDREQQMYPILLDDRETRSNWLISGHVSDSCESDGISERLGTCKYLCDTRSSLVFHSNSPALQTLLHIPSEVNNQAEKCKDKPKFVRFHASGEHSAVILTPIFNGYSSYGVMASVRLRFRQGIILSTFMHLRFPTEENLRVYLETTHPLLRFIPGSFQVEVKSVIEVVELNSVIISKHRHYFAITSMEEWWMLLNCGPLAISAGSHQQSGIHSHVSGLGLDPSDGVCNYERQLQHHRSVLKQHASETQVKHDISAAHQAASLQCCGALQIIRVRNLTAALSRRKKLPVFDNRCPRSTARVWWEHQIGNTEVLRMVFGRDNQKTELWRLKLLYGKYLIFTADDDVSVNFIFYLLYKCLSYLFCKLYAVRNMHSFANQFGFNGTTVDKVDEMAQWLKREFTDRNVRGSNPTSASRILLSRLGQPDSIPALVLVAWQLSTERVLQLNTGQIDAMYRLANGRRHLDSSRFAQPLYVYNHNTYKPKSAFPQTFRPKISKDVVELIGNTPLVRLNRIPQSEGLECEFLAKCEFLNPAGSVKDRIACRMIEEAERKGVLKPGDTLIEPTSGNTGLGLALVAAIRGYRCIIVMPEKMSQEKEYMLRGLGAEIVRTRTSAVFDEEDSHIRTAERIKQQLGPHAHILNQYTNEYNPVAHYDQTAEEILYDCTGEDGTVKLDLIVAGAGTGGTATGLSRKLKEKIPNCAVVAVDPEGSILAYTTTDVHDPYEVEGIGYDFIPTVLDRSGVDKWYKTSDQESLLMTRRLIREEGLLCARKTIQLPPKLLAAILKHIRRGPRTKLERVQWLRRRPNNRKTCGSNRYFRLGNLTVSQPSCNLRVAWQLGTERVLQLNVYIKFISGGDVGFRPSSVEVAELLWLQRCAQLVITNLVKDTDCSSSCPIQYVTTSNLVDFVRNAPAQGPWQYPIPLATMNYTLTNNLSHIDRCVVRAQAGALCLLHTAGRRQHKWLVMADPNNFVMYDFLHGVTVVLKLAYPQLNDVFPPASDPCSPQTRLMFLRHPRHYHTGDVGTSDTESLNSNDDCAFTHCLILFTYLSTLLIFENAYTIVCVTWPSKPVGYNCVPNRHYCLVTKVNQHTVNYRFVPCNTIFIRTFRFVSKLVMGRSLNSFSFGSVRGFANFTGGFVLTKLLSDMWMYNRNFIDFPDAKEFRTHMHIFRISLVTEPSGVLSTTVLKHPSDPGIVAVTTPFDQVPRVCCSPSINTRSPTLTFLLSWTQRSTRDLLKTIAKAATIPSDCTIRQAVEQMKEANQQRAVVTEFKDSGKILGVFYAAALQSLLTGSASVDDPVLKATDKSVRKYETTVEVEELGRRLIIEPHVVVQDDDSATVWTVLLQSSSQQKIPVEPHSPPKVYNARRLKVPATAPLDWDLLEFFNSESLLSTNDADVVDALIVVVVNHLVTQCKDRKRIPEKRILPISNILGPADISQLTEVAHNLPIADVKLSLIGFSLAEGSAPPESEPVVLSPNSDHGPSSSRSNGNPQFKVHSAQKAIGDLWSQLNGESYTFDEAIPALAYFETRAVTQRGWKVDFQIGDSLSLPVEGFTQVREARPPTLTQLYAACPSTPIRAITTYCTQDENVTELQSTQIIRGHRYGNTMVPFTPEDKAVVQPAAEKCRTLIGFTPASTFILATAYLCFWRIVLQKTIPWPKAWATTGGIPVLVLPSGDMAVRHRMNATAERFFNRNHDFLLMCNVVICKLLLEGPR</sequence>
<feature type="transmembrane region" description="Helical" evidence="20">
    <location>
        <begin position="1819"/>
        <end position="1842"/>
    </location>
</feature>
<keyword evidence="23" id="KW-1185">Reference proteome</keyword>
<comment type="pathway">
    <text evidence="3">Amino-acid biosynthesis; L-cysteine biosynthesis; L-cysteine from L-homocysteine and L-serine: step 1/2.</text>
</comment>
<evidence type="ECO:0000256" key="11">
    <source>
        <dbReference type="ARBA" id="ARBA00022898"/>
    </source>
</evidence>
<evidence type="ECO:0000313" key="22">
    <source>
        <dbReference type="EMBL" id="GAA53379.1"/>
    </source>
</evidence>
<keyword evidence="8" id="KW-0378">Hydrolase</keyword>
<comment type="similarity">
    <text evidence="4">Belongs to the cysteine synthase/cystathionine beta-synthase family.</text>
</comment>
<dbReference type="Proteomes" id="UP000008909">
    <property type="component" value="Unassembled WGS sequence"/>
</dbReference>
<evidence type="ECO:0000256" key="5">
    <source>
        <dbReference type="ARBA" id="ARBA00012041"/>
    </source>
</evidence>
<dbReference type="InterPro" id="IPR001216">
    <property type="entry name" value="P-phosphate_BS"/>
</dbReference>
<dbReference type="FunFam" id="3.40.50.1100:FF:000118">
    <property type="entry name" value="Related to CYS4-cystathionine beta-synthase"/>
    <property type="match status" value="1"/>
</dbReference>
<evidence type="ECO:0000256" key="6">
    <source>
        <dbReference type="ARBA" id="ARBA00022741"/>
    </source>
</evidence>
<dbReference type="FunFam" id="3.40.50.1100:FF:000003">
    <property type="entry name" value="Cystathionine beta-synthase"/>
    <property type="match status" value="1"/>
</dbReference>
<dbReference type="GO" id="GO:0006310">
    <property type="term" value="P:DNA recombination"/>
    <property type="evidence" value="ECO:0007669"/>
    <property type="project" value="UniProtKB-KW"/>
</dbReference>
<evidence type="ECO:0000256" key="1">
    <source>
        <dbReference type="ARBA" id="ARBA00001933"/>
    </source>
</evidence>
<keyword evidence="20" id="KW-1133">Transmembrane helix</keyword>
<evidence type="ECO:0000256" key="12">
    <source>
        <dbReference type="ARBA" id="ARBA00023125"/>
    </source>
</evidence>
<dbReference type="GO" id="GO:0005524">
    <property type="term" value="F:ATP binding"/>
    <property type="evidence" value="ECO:0007669"/>
    <property type="project" value="UniProtKB-KW"/>
</dbReference>
<dbReference type="InterPro" id="IPR001926">
    <property type="entry name" value="TrpB-like_PALP"/>
</dbReference>
<evidence type="ECO:0000313" key="23">
    <source>
        <dbReference type="Proteomes" id="UP000008909"/>
    </source>
</evidence>
<comment type="cofactor">
    <cofactor evidence="1">
        <name>pyridoxal 5'-phosphate</name>
        <dbReference type="ChEBI" id="CHEBI:597326"/>
    </cofactor>
</comment>
<keyword evidence="18" id="KW-0129">CBS domain</keyword>
<dbReference type="GO" id="GO:0004122">
    <property type="term" value="F:cystathionine beta-synthase activity"/>
    <property type="evidence" value="ECO:0007669"/>
    <property type="project" value="UniProtKB-EC"/>
</dbReference>
<feature type="compositionally biased region" description="Polar residues" evidence="19">
    <location>
        <begin position="1666"/>
        <end position="1682"/>
    </location>
</feature>
<dbReference type="GO" id="GO:0006535">
    <property type="term" value="P:cysteine biosynthetic process from serine"/>
    <property type="evidence" value="ECO:0007669"/>
    <property type="project" value="InterPro"/>
</dbReference>
<dbReference type="GO" id="GO:0005634">
    <property type="term" value="C:nucleus"/>
    <property type="evidence" value="ECO:0007669"/>
    <property type="project" value="UniProtKB-SubCell"/>
</dbReference>
<dbReference type="EC" id="4.2.1.22" evidence="5"/>
<keyword evidence="9" id="KW-0347">Helicase</keyword>
<dbReference type="Gene3D" id="3.10.580.10">
    <property type="entry name" value="CBS-domain"/>
    <property type="match status" value="1"/>
</dbReference>
<dbReference type="Gene3D" id="2.40.290.10">
    <property type="match status" value="1"/>
</dbReference>
<evidence type="ECO:0000259" key="21">
    <source>
        <dbReference type="PROSITE" id="PS51371"/>
    </source>
</evidence>
<dbReference type="GO" id="GO:0016787">
    <property type="term" value="F:hydrolase activity"/>
    <property type="evidence" value="ECO:0007669"/>
    <property type="project" value="UniProtKB-KW"/>
</dbReference>
<dbReference type="GO" id="GO:0003677">
    <property type="term" value="F:DNA binding"/>
    <property type="evidence" value="ECO:0007669"/>
    <property type="project" value="UniProtKB-KW"/>
</dbReference>
<dbReference type="InterPro" id="IPR006164">
    <property type="entry name" value="DNA_bd_Ku70/Ku80"/>
</dbReference>
<keyword evidence="12" id="KW-0238">DNA-binding</keyword>
<keyword evidence="14" id="KW-0234">DNA repair</keyword>
<evidence type="ECO:0000256" key="19">
    <source>
        <dbReference type="SAM" id="MobiDB-lite"/>
    </source>
</evidence>